<dbReference type="GO" id="GO:0005829">
    <property type="term" value="C:cytosol"/>
    <property type="evidence" value="ECO:0007669"/>
    <property type="project" value="TreeGrafter"/>
</dbReference>
<feature type="binding site" evidence="6">
    <location>
        <position position="241"/>
    </location>
    <ligand>
        <name>Mg(2+)</name>
        <dbReference type="ChEBI" id="CHEBI:18420"/>
    </ligand>
</feature>
<keyword evidence="5 6" id="KW-0413">Isomerase</keyword>
<feature type="domain" description="Alpha-D-phosphohexomutase alpha/beta/alpha" evidence="11">
    <location>
        <begin position="157"/>
        <end position="254"/>
    </location>
</feature>
<comment type="catalytic activity">
    <reaction evidence="6 8">
        <text>alpha-D-glucosamine 1-phosphate = D-glucosamine 6-phosphate</text>
        <dbReference type="Rhea" id="RHEA:23424"/>
        <dbReference type="ChEBI" id="CHEBI:58516"/>
        <dbReference type="ChEBI" id="CHEBI:58725"/>
        <dbReference type="EC" id="5.4.2.10"/>
    </reaction>
</comment>
<dbReference type="GO" id="GO:0006048">
    <property type="term" value="P:UDP-N-acetylglucosamine biosynthetic process"/>
    <property type="evidence" value="ECO:0007669"/>
    <property type="project" value="TreeGrafter"/>
</dbReference>
<dbReference type="SUPFAM" id="SSF55957">
    <property type="entry name" value="Phosphoglucomutase, C-terminal domain"/>
    <property type="match status" value="1"/>
</dbReference>
<sequence>MARKYFGTDGVRGKVGVNPITPEFAMKMGNAVGQALREKCLPLVVVIGQDTRRSSDMLKAGFIAGITAVGVNVINLGMVPTPVVAFMVPIFKAGAGVVLSASHNPFYDNGIKLFSSAGHKLPDDVEYQIERYIDEEFYYQPEGEFGEIYSQINEVQPYIKHCLTSFADQIDLSDKKIIVDCANGALFRVAKEVFSRLNLNTVNIASTPDGLNINENCGAVHLDALKTAVINQNADLGIAFDGDGDRIMLVDETGCVVDGDDILLALAKHNENIPGVVGTVMTNLAIEQEFSKLNLPFKRAKVGDRYVMELLLENDWALGGESSGHIIDLRYNSTGDGLMAALQILALLTKANKPLSMLVDSQKMPQLMINVPLTKKLDANDMSLLIEDVSFVEKTLGDDGRVVLRPSGTEPVLRVMVEAKTVDLTKKWVDYLVEKVKEKLNA</sequence>
<dbReference type="Pfam" id="PF02879">
    <property type="entry name" value="PGM_PMM_II"/>
    <property type="match status" value="1"/>
</dbReference>
<dbReference type="CDD" id="cd05802">
    <property type="entry name" value="GlmM"/>
    <property type="match status" value="1"/>
</dbReference>
<dbReference type="GO" id="GO:0000287">
    <property type="term" value="F:magnesium ion binding"/>
    <property type="evidence" value="ECO:0007669"/>
    <property type="project" value="UniProtKB-UniRule"/>
</dbReference>
<keyword evidence="3 6" id="KW-0479">Metal-binding</keyword>
<protein>
    <recommendedName>
        <fullName evidence="6 8">Phosphoglucosamine mutase</fullName>
        <ecNumber evidence="6 8">5.4.2.10</ecNumber>
    </recommendedName>
</protein>
<dbReference type="EC" id="5.4.2.10" evidence="6 8"/>
<dbReference type="GO" id="GO:0004615">
    <property type="term" value="F:phosphomannomutase activity"/>
    <property type="evidence" value="ECO:0007669"/>
    <property type="project" value="TreeGrafter"/>
</dbReference>
<dbReference type="Gene3D" id="3.40.120.10">
    <property type="entry name" value="Alpha-D-Glucose-1,6-Bisphosphate, subunit A, domain 3"/>
    <property type="match status" value="3"/>
</dbReference>
<comment type="caution">
    <text evidence="13">The sequence shown here is derived from an EMBL/GenBank/DDBJ whole genome shotgun (WGS) entry which is preliminary data.</text>
</comment>
<dbReference type="Pfam" id="PF02880">
    <property type="entry name" value="PGM_PMM_III"/>
    <property type="match status" value="1"/>
</dbReference>
<dbReference type="InterPro" id="IPR005843">
    <property type="entry name" value="A-D-PHexomutase_C"/>
</dbReference>
<dbReference type="GO" id="GO:0009252">
    <property type="term" value="P:peptidoglycan biosynthetic process"/>
    <property type="evidence" value="ECO:0007669"/>
    <property type="project" value="UniProtKB-ARBA"/>
</dbReference>
<dbReference type="InterPro" id="IPR005846">
    <property type="entry name" value="A-D-PHexomutase_a/b/a-III"/>
</dbReference>
<evidence type="ECO:0000259" key="10">
    <source>
        <dbReference type="Pfam" id="PF02878"/>
    </source>
</evidence>
<evidence type="ECO:0000256" key="1">
    <source>
        <dbReference type="ARBA" id="ARBA00010231"/>
    </source>
</evidence>
<dbReference type="AlphaFoldDB" id="A0A8J3E8L2"/>
<feature type="binding site" evidence="6">
    <location>
        <position position="245"/>
    </location>
    <ligand>
        <name>Mg(2+)</name>
        <dbReference type="ChEBI" id="CHEBI:18420"/>
    </ligand>
</feature>
<evidence type="ECO:0000313" key="14">
    <source>
        <dbReference type="Proteomes" id="UP000636949"/>
    </source>
</evidence>
<evidence type="ECO:0000313" key="13">
    <source>
        <dbReference type="EMBL" id="GGF96207.1"/>
    </source>
</evidence>
<evidence type="ECO:0000256" key="3">
    <source>
        <dbReference type="ARBA" id="ARBA00022723"/>
    </source>
</evidence>
<proteinExistence type="inferred from homology"/>
<dbReference type="SUPFAM" id="SSF53738">
    <property type="entry name" value="Phosphoglucomutase, first 3 domains"/>
    <property type="match status" value="3"/>
</dbReference>
<feature type="active site" description="Phosphoserine intermediate" evidence="6">
    <location>
        <position position="102"/>
    </location>
</feature>
<dbReference type="GO" id="GO:0005975">
    <property type="term" value="P:carbohydrate metabolic process"/>
    <property type="evidence" value="ECO:0007669"/>
    <property type="project" value="InterPro"/>
</dbReference>
<name>A0A8J3E8L2_9GAMM</name>
<dbReference type="FunFam" id="3.40.120.10:FF:000003">
    <property type="entry name" value="Phosphoglucosamine mutase"/>
    <property type="match status" value="1"/>
</dbReference>
<feature type="modified residue" description="Phosphoserine" evidence="6">
    <location>
        <position position="102"/>
    </location>
</feature>
<accession>A0A8J3E8L2</accession>
<feature type="domain" description="Alpha-D-phosphohexomutase alpha/beta/alpha" evidence="10">
    <location>
        <begin position="3"/>
        <end position="137"/>
    </location>
</feature>
<dbReference type="InterPro" id="IPR036900">
    <property type="entry name" value="A-D-PHexomutase_C_sf"/>
</dbReference>
<dbReference type="EMBL" id="BMJS01000010">
    <property type="protein sequence ID" value="GGF96207.1"/>
    <property type="molecule type" value="Genomic_DNA"/>
</dbReference>
<dbReference type="FunFam" id="3.40.120.10:FF:000001">
    <property type="entry name" value="Phosphoglucosamine mutase"/>
    <property type="match status" value="1"/>
</dbReference>
<dbReference type="PANTHER" id="PTHR42946">
    <property type="entry name" value="PHOSPHOHEXOSE MUTASE"/>
    <property type="match status" value="1"/>
</dbReference>
<comment type="function">
    <text evidence="6 8">Catalyzes the conversion of glucosamine-6-phosphate to glucosamine-1-phosphate.</text>
</comment>
<dbReference type="Proteomes" id="UP000636949">
    <property type="component" value="Unassembled WGS sequence"/>
</dbReference>
<comment type="similarity">
    <text evidence="1 6 7">Belongs to the phosphohexose mutase family.</text>
</comment>
<comment type="PTM">
    <text evidence="6">Activated by phosphorylation.</text>
</comment>
<dbReference type="GO" id="GO:0008966">
    <property type="term" value="F:phosphoglucosamine mutase activity"/>
    <property type="evidence" value="ECO:0007669"/>
    <property type="project" value="UniProtKB-UniRule"/>
</dbReference>
<evidence type="ECO:0000259" key="11">
    <source>
        <dbReference type="Pfam" id="PF02879"/>
    </source>
</evidence>
<dbReference type="NCBIfam" id="NF008139">
    <property type="entry name" value="PRK10887.1"/>
    <property type="match status" value="1"/>
</dbReference>
<dbReference type="InterPro" id="IPR005841">
    <property type="entry name" value="Alpha-D-phosphohexomutase_SF"/>
</dbReference>
<dbReference type="InterPro" id="IPR005845">
    <property type="entry name" value="A-D-PHexomutase_a/b/a-II"/>
</dbReference>
<organism evidence="13 14">
    <name type="scientific">Cysteiniphilum litorale</name>
    <dbReference type="NCBI Taxonomy" id="2056700"/>
    <lineage>
        <taxon>Bacteria</taxon>
        <taxon>Pseudomonadati</taxon>
        <taxon>Pseudomonadota</taxon>
        <taxon>Gammaproteobacteria</taxon>
        <taxon>Thiotrichales</taxon>
        <taxon>Fastidiosibacteraceae</taxon>
        <taxon>Cysteiniphilum</taxon>
    </lineage>
</organism>
<keyword evidence="2 6" id="KW-0597">Phosphoprotein</keyword>
<dbReference type="Pfam" id="PF00408">
    <property type="entry name" value="PGM_PMM_IV"/>
    <property type="match status" value="1"/>
</dbReference>
<dbReference type="InterPro" id="IPR005844">
    <property type="entry name" value="A-D-PHexomutase_a/b/a-I"/>
</dbReference>
<comment type="cofactor">
    <cofactor evidence="6">
        <name>Mg(2+)</name>
        <dbReference type="ChEBI" id="CHEBI:18420"/>
    </cofactor>
    <text evidence="6">Binds 1 Mg(2+) ion per subunit.</text>
</comment>
<evidence type="ECO:0000256" key="6">
    <source>
        <dbReference type="HAMAP-Rule" id="MF_01554"/>
    </source>
</evidence>
<feature type="domain" description="Alpha-D-phosphohexomutase C-terminal" evidence="9">
    <location>
        <begin position="368"/>
        <end position="434"/>
    </location>
</feature>
<evidence type="ECO:0000259" key="12">
    <source>
        <dbReference type="Pfam" id="PF02880"/>
    </source>
</evidence>
<dbReference type="RefSeq" id="WP_117002270.1">
    <property type="nucleotide sequence ID" value="NZ_BMJS01000010.1"/>
</dbReference>
<gene>
    <name evidence="6 13" type="primary">glmM</name>
    <name evidence="13" type="ORF">GCM10010995_11820</name>
</gene>
<dbReference type="PRINTS" id="PR00509">
    <property type="entry name" value="PGMPMM"/>
</dbReference>
<dbReference type="InterPro" id="IPR006352">
    <property type="entry name" value="GlmM_bact"/>
</dbReference>
<dbReference type="PANTHER" id="PTHR42946:SF1">
    <property type="entry name" value="PHOSPHOGLUCOMUTASE (ALPHA-D-GLUCOSE-1,6-BISPHOSPHATE-DEPENDENT)"/>
    <property type="match status" value="1"/>
</dbReference>
<dbReference type="InterPro" id="IPR016055">
    <property type="entry name" value="A-D-PHexomutase_a/b/a-I/II/III"/>
</dbReference>
<feature type="binding site" evidence="6">
    <location>
        <position position="243"/>
    </location>
    <ligand>
        <name>Mg(2+)</name>
        <dbReference type="ChEBI" id="CHEBI:18420"/>
    </ligand>
</feature>
<dbReference type="NCBIfam" id="TIGR01455">
    <property type="entry name" value="glmM"/>
    <property type="match status" value="1"/>
</dbReference>
<reference evidence="13" key="2">
    <citation type="submission" date="2020-09" db="EMBL/GenBank/DDBJ databases">
        <authorList>
            <person name="Sun Q."/>
            <person name="Zhou Y."/>
        </authorList>
    </citation>
    <scope>NUCLEOTIDE SEQUENCE</scope>
    <source>
        <strain evidence="13">CGMCC 1.15758</strain>
    </source>
</reference>
<dbReference type="PROSITE" id="PS00710">
    <property type="entry name" value="PGM_PMM"/>
    <property type="match status" value="1"/>
</dbReference>
<dbReference type="FunFam" id="3.30.310.50:FF:000001">
    <property type="entry name" value="Phosphoglucosamine mutase"/>
    <property type="match status" value="1"/>
</dbReference>
<reference evidence="13" key="1">
    <citation type="journal article" date="2014" name="Int. J. Syst. Evol. Microbiol.">
        <title>Complete genome sequence of Corynebacterium casei LMG S-19264T (=DSM 44701T), isolated from a smear-ripened cheese.</title>
        <authorList>
            <consortium name="US DOE Joint Genome Institute (JGI-PGF)"/>
            <person name="Walter F."/>
            <person name="Albersmeier A."/>
            <person name="Kalinowski J."/>
            <person name="Ruckert C."/>
        </authorList>
    </citation>
    <scope>NUCLEOTIDE SEQUENCE</scope>
    <source>
        <strain evidence="13">CGMCC 1.15758</strain>
    </source>
</reference>
<feature type="binding site" description="via phosphate group" evidence="6">
    <location>
        <position position="102"/>
    </location>
    <ligand>
        <name>Mg(2+)</name>
        <dbReference type="ChEBI" id="CHEBI:18420"/>
    </ligand>
</feature>
<evidence type="ECO:0000256" key="8">
    <source>
        <dbReference type="RuleBase" id="RU004327"/>
    </source>
</evidence>
<feature type="domain" description="Alpha-D-phosphohexomutase alpha/beta/alpha" evidence="12">
    <location>
        <begin position="258"/>
        <end position="361"/>
    </location>
</feature>
<evidence type="ECO:0000256" key="4">
    <source>
        <dbReference type="ARBA" id="ARBA00022842"/>
    </source>
</evidence>
<evidence type="ECO:0000259" key="9">
    <source>
        <dbReference type="Pfam" id="PF00408"/>
    </source>
</evidence>
<evidence type="ECO:0000256" key="2">
    <source>
        <dbReference type="ARBA" id="ARBA00022553"/>
    </source>
</evidence>
<dbReference type="InterPro" id="IPR050060">
    <property type="entry name" value="Phosphoglucosamine_mutase"/>
</dbReference>
<dbReference type="InterPro" id="IPR016066">
    <property type="entry name" value="A-D-PHexomutase_CS"/>
</dbReference>
<dbReference type="OrthoDB" id="9803322at2"/>
<evidence type="ECO:0000256" key="7">
    <source>
        <dbReference type="RuleBase" id="RU004326"/>
    </source>
</evidence>
<dbReference type="Gene3D" id="3.30.310.50">
    <property type="entry name" value="Alpha-D-phosphohexomutase, C-terminal domain"/>
    <property type="match status" value="1"/>
</dbReference>
<keyword evidence="4 6" id="KW-0460">Magnesium</keyword>
<dbReference type="HAMAP" id="MF_01554_B">
    <property type="entry name" value="GlmM_B"/>
    <property type="match status" value="1"/>
</dbReference>
<dbReference type="Pfam" id="PF02878">
    <property type="entry name" value="PGM_PMM_I"/>
    <property type="match status" value="1"/>
</dbReference>
<keyword evidence="14" id="KW-1185">Reference proteome</keyword>
<evidence type="ECO:0000256" key="5">
    <source>
        <dbReference type="ARBA" id="ARBA00023235"/>
    </source>
</evidence>